<accession>X1UU81</accession>
<protein>
    <submittedName>
        <fullName evidence="1">Uncharacterized protein</fullName>
    </submittedName>
</protein>
<comment type="caution">
    <text evidence="1">The sequence shown here is derived from an EMBL/GenBank/DDBJ whole genome shotgun (WGS) entry which is preliminary data.</text>
</comment>
<dbReference type="AlphaFoldDB" id="X1UU81"/>
<dbReference type="EMBL" id="BARW01042217">
    <property type="protein sequence ID" value="GAJ21004.1"/>
    <property type="molecule type" value="Genomic_DNA"/>
</dbReference>
<evidence type="ECO:0000313" key="1">
    <source>
        <dbReference type="EMBL" id="GAJ21004.1"/>
    </source>
</evidence>
<gene>
    <name evidence="1" type="ORF">S12H4_62719</name>
</gene>
<organism evidence="1">
    <name type="scientific">marine sediment metagenome</name>
    <dbReference type="NCBI Taxonomy" id="412755"/>
    <lineage>
        <taxon>unclassified sequences</taxon>
        <taxon>metagenomes</taxon>
        <taxon>ecological metagenomes</taxon>
    </lineage>
</organism>
<proteinExistence type="predicted"/>
<name>X1UU81_9ZZZZ</name>
<reference evidence="1" key="1">
    <citation type="journal article" date="2014" name="Front. Microbiol.">
        <title>High frequency of phylogenetically diverse reductive dehalogenase-homologous genes in deep subseafloor sedimentary metagenomes.</title>
        <authorList>
            <person name="Kawai M."/>
            <person name="Futagami T."/>
            <person name="Toyoda A."/>
            <person name="Takaki Y."/>
            <person name="Nishi S."/>
            <person name="Hori S."/>
            <person name="Arai W."/>
            <person name="Tsubouchi T."/>
            <person name="Morono Y."/>
            <person name="Uchiyama I."/>
            <person name="Ito T."/>
            <person name="Fujiyama A."/>
            <person name="Inagaki F."/>
            <person name="Takami H."/>
        </authorList>
    </citation>
    <scope>NUCLEOTIDE SEQUENCE</scope>
    <source>
        <strain evidence="1">Expedition CK06-06</strain>
    </source>
</reference>
<sequence>MPPFAKKHRYRVGNINNLVGYCFDIDLFNKEKYEKYQIL</sequence>
<feature type="non-terminal residue" evidence="1">
    <location>
        <position position="39"/>
    </location>
</feature>